<sequence length="391" mass="43762">MELMTPIEEGRPEDLTLQMSERLKTAMHGHLLQAYAPDNTKDMRLFSAPEAASLLGNTPQFLRKCHLDGTLPDPQQVRGTRRYYSAAEIWDYRQPLENKSNSKGRYLPWRRDGEALQVWQMMNFKGGCSKTTATIHAAHYLALHGFRVLLVDMDPQGSLTGMCGIDPQTEFNGRTIYNALTSEQDHLHMSEVVQPTFLAGLSIAPANLMLSEFKMEARRGQQFVTRLQSAISEVQGDFDIVLIDSPPELDILTLTGMAAATSLLIPMTPSMMDMASTALFLEMTSSYMTSLADAGIDLDYDYIRFLVTRDEPNDGPAQQLVGFLRTLFGDRVMTATSYKSTAVSDATMLKQSIYELNRSDIYRDTYDRARSSMDAVGAELRSMIETAWGRG</sequence>
<dbReference type="InterPro" id="IPR050678">
    <property type="entry name" value="DNA_Partitioning_ATPase"/>
</dbReference>
<dbReference type="Proteomes" id="UP000236447">
    <property type="component" value="Plasmid pP88_h"/>
</dbReference>
<reference evidence="2 3" key="1">
    <citation type="journal article" date="2017" name="Front. Microbiol.">
        <title>Phaeobacter piscinae sp. nov., a species of the Roseobacter group and potential aquaculture probiont.</title>
        <authorList>
            <person name="Sonnenschein E.C."/>
            <person name="Phippen C.B.W."/>
            <person name="Nielsen K.F."/>
            <person name="Mateiu R.V."/>
            <person name="Melchiorsen J."/>
            <person name="Gram L."/>
            <person name="Overmann J."/>
            <person name="Freese H.M."/>
        </authorList>
    </citation>
    <scope>NUCLEOTIDE SEQUENCE [LARGE SCALE GENOMIC DNA]</scope>
    <source>
        <strain evidence="2 3">P88</strain>
        <plasmid evidence="3">pp88_h</plasmid>
    </source>
</reference>
<geneLocation type="plasmid" evidence="3">
    <name>pp88_h</name>
</geneLocation>
<gene>
    <name evidence="2" type="primary">repA</name>
    <name evidence="2" type="ORF">PhaeoP88_04642</name>
</gene>
<keyword evidence="2" id="KW-0614">Plasmid</keyword>
<dbReference type="PANTHER" id="PTHR13696:SF98">
    <property type="entry name" value="PLASMID PARTITION PROTEIN A"/>
    <property type="match status" value="1"/>
</dbReference>
<evidence type="ECO:0000313" key="3">
    <source>
        <dbReference type="Proteomes" id="UP000236447"/>
    </source>
</evidence>
<dbReference type="EMBL" id="CP010733">
    <property type="protein sequence ID" value="AUR01954.1"/>
    <property type="molecule type" value="Genomic_DNA"/>
</dbReference>
<protein>
    <submittedName>
        <fullName evidence="2">Plasmid partitioning protein RepA</fullName>
    </submittedName>
</protein>
<dbReference type="Gene3D" id="3.40.50.300">
    <property type="entry name" value="P-loop containing nucleotide triphosphate hydrolases"/>
    <property type="match status" value="1"/>
</dbReference>
<dbReference type="SUPFAM" id="SSF52540">
    <property type="entry name" value="P-loop containing nucleoside triphosphate hydrolases"/>
    <property type="match status" value="1"/>
</dbReference>
<name>A0A2I7KHA8_9RHOB</name>
<dbReference type="InterPro" id="IPR027417">
    <property type="entry name" value="P-loop_NTPase"/>
</dbReference>
<dbReference type="AlphaFoldDB" id="A0A2I7KHA8"/>
<dbReference type="InterPro" id="IPR017818">
    <property type="entry name" value="Plasmid_partition_RepA"/>
</dbReference>
<dbReference type="PANTHER" id="PTHR13696">
    <property type="entry name" value="P-LOOP CONTAINING NUCLEOSIDE TRIPHOSPHATE HYDROLASE"/>
    <property type="match status" value="1"/>
</dbReference>
<dbReference type="Pfam" id="PF13614">
    <property type="entry name" value="AAA_31"/>
    <property type="match status" value="1"/>
</dbReference>
<evidence type="ECO:0000259" key="1">
    <source>
        <dbReference type="Pfam" id="PF13614"/>
    </source>
</evidence>
<reference evidence="2 3" key="2">
    <citation type="journal article" date="2017" name="Genome Biol. Evol.">
        <title>Trajectories and Drivers of Genome Evolution in Surface-Associated Marine Phaeobacter.</title>
        <authorList>
            <person name="Freese H.M."/>
            <person name="Sikorski J."/>
            <person name="Bunk B."/>
            <person name="Scheuner C."/>
            <person name="Meier-Kolthoff J.P."/>
            <person name="Sproer C."/>
            <person name="Gram L."/>
            <person name="Overmann J."/>
        </authorList>
    </citation>
    <scope>NUCLEOTIDE SEQUENCE [LARGE SCALE GENOMIC DNA]</scope>
    <source>
        <strain evidence="2 3">P88</strain>
        <plasmid evidence="3">pp88_h</plasmid>
    </source>
</reference>
<dbReference type="InterPro" id="IPR025669">
    <property type="entry name" value="AAA_dom"/>
</dbReference>
<dbReference type="NCBIfam" id="TIGR03453">
    <property type="entry name" value="partition_RepA"/>
    <property type="match status" value="1"/>
</dbReference>
<dbReference type="CDD" id="cd02042">
    <property type="entry name" value="ParAB_family"/>
    <property type="match status" value="1"/>
</dbReference>
<accession>A0A2I7KHA8</accession>
<proteinExistence type="predicted"/>
<evidence type="ECO:0000313" key="2">
    <source>
        <dbReference type="EMBL" id="AUR01954.1"/>
    </source>
</evidence>
<organism evidence="2 3">
    <name type="scientific">Phaeobacter inhibens</name>
    <dbReference type="NCBI Taxonomy" id="221822"/>
    <lineage>
        <taxon>Bacteria</taxon>
        <taxon>Pseudomonadati</taxon>
        <taxon>Pseudomonadota</taxon>
        <taxon>Alphaproteobacteria</taxon>
        <taxon>Rhodobacterales</taxon>
        <taxon>Roseobacteraceae</taxon>
        <taxon>Phaeobacter</taxon>
    </lineage>
</organism>
<feature type="domain" description="AAA" evidence="1">
    <location>
        <begin position="120"/>
        <end position="282"/>
    </location>
</feature>